<dbReference type="RefSeq" id="WP_134196536.1">
    <property type="nucleotide sequence ID" value="NZ_JBHLUW010000024.1"/>
</dbReference>
<dbReference type="GO" id="GO:0016491">
    <property type="term" value="F:oxidoreductase activity"/>
    <property type="evidence" value="ECO:0007669"/>
    <property type="project" value="UniProtKB-KW"/>
</dbReference>
<dbReference type="PIRSF" id="PIRSF037495">
    <property type="entry name" value="Opine_OX_OoxA/HcnB"/>
    <property type="match status" value="1"/>
</dbReference>
<dbReference type="Pfam" id="PF04324">
    <property type="entry name" value="Fer2_BFD"/>
    <property type="match status" value="1"/>
</dbReference>
<dbReference type="InterPro" id="IPR007419">
    <property type="entry name" value="BFD-like_2Fe2S-bd_dom"/>
</dbReference>
<dbReference type="OrthoDB" id="9801699at2"/>
<dbReference type="InterPro" id="IPR041854">
    <property type="entry name" value="BFD-like_2Fe2S-bd_dom_sf"/>
</dbReference>
<proteinExistence type="predicted"/>
<dbReference type="PANTHER" id="PTHR42949:SF3">
    <property type="entry name" value="ANAEROBIC GLYCEROL-3-PHOSPHATE DEHYDROGENASE SUBUNIT B"/>
    <property type="match status" value="1"/>
</dbReference>
<dbReference type="Gene3D" id="1.10.10.1100">
    <property type="entry name" value="BFD-like [2Fe-2S]-binding domain"/>
    <property type="match status" value="1"/>
</dbReference>
<protein>
    <submittedName>
        <fullName evidence="4">Hydrogen cyanide synthase HcnB</fullName>
    </submittedName>
</protein>
<sequence length="464" mass="50748">MSELPVIVGGGPAGMAAAIELAASGLGCTLIEEAPRPGGVVYRGPLRDGVTPGYLGARYRRKMRALHAAFSLIGNRAKVRLNSRVIGAEADRVYVLDEHERITQVRYAQLLLSAGCHERSVPFPGWTLPGVMLLGGLQLQLKSGVVRPRGRTVIVGSGPLLPLVACQLLRCGAHVAGVYEASSFLKLAREITALLNKPQLLLDGLSMLAYLKRHHVPVHYGWGIVTADGQQELSAVTVAPYDDHWTPDLARARRIPAETLAVGYGFIPRTQLTQQIDLEHEYDPDGFLKPKMNGWQQTSVPHIHVAGDIGGLRGGEAAVLTGRIAALSILRQRGLITTEAATAKRDRYRQKLQALVRFRMGFDRAAARGCGQLQLPEADTVICRCENVKRRDIDQALAQGVHDLISLKMRTRISMGDCQGKMCVGYCSDRLRQHTGNADVGWMRPRFPIDPVPFSAFRTETELI</sequence>
<dbReference type="CDD" id="cd19946">
    <property type="entry name" value="GlpA-like_Fer2_BFD-like"/>
    <property type="match status" value="1"/>
</dbReference>
<keyword evidence="5" id="KW-1185">Reference proteome</keyword>
<evidence type="ECO:0000256" key="1">
    <source>
        <dbReference type="ARBA" id="ARBA00023002"/>
    </source>
</evidence>
<dbReference type="InterPro" id="IPR051691">
    <property type="entry name" value="Metab_Enz_Cyan_OpOx_G3PDH"/>
</dbReference>
<comment type="caution">
    <text evidence="4">The sequence shown here is derived from an EMBL/GenBank/DDBJ whole genome shotgun (WGS) entry which is preliminary data.</text>
</comment>
<evidence type="ECO:0000313" key="5">
    <source>
        <dbReference type="Proteomes" id="UP000295509"/>
    </source>
</evidence>
<gene>
    <name evidence="4" type="ORF">BX592_12832</name>
</gene>
<dbReference type="EMBL" id="SORE01000028">
    <property type="protein sequence ID" value="TDY39028.1"/>
    <property type="molecule type" value="Genomic_DNA"/>
</dbReference>
<keyword evidence="1" id="KW-0560">Oxidoreductase</keyword>
<reference evidence="4 5" key="1">
    <citation type="submission" date="2019-03" db="EMBL/GenBank/DDBJ databases">
        <title>Genomic Encyclopedia of Type Strains, Phase III (KMG-III): the genomes of soil and plant-associated and newly described type strains.</title>
        <authorList>
            <person name="Whitman W."/>
        </authorList>
    </citation>
    <scope>NUCLEOTIDE SEQUENCE [LARGE SCALE GENOMIC DNA]</scope>
    <source>
        <strain evidence="4 5">LMG 29544</strain>
    </source>
</reference>
<dbReference type="InterPro" id="IPR017224">
    <property type="entry name" value="Opine_Oxase_asu/HCN_bsu"/>
</dbReference>
<evidence type="ECO:0000313" key="4">
    <source>
        <dbReference type="EMBL" id="TDY39028.1"/>
    </source>
</evidence>
<evidence type="ECO:0000259" key="2">
    <source>
        <dbReference type="Pfam" id="PF04324"/>
    </source>
</evidence>
<organism evidence="4 5">
    <name type="scientific">Paraburkholderia rhizosphaerae</name>
    <dbReference type="NCBI Taxonomy" id="480658"/>
    <lineage>
        <taxon>Bacteria</taxon>
        <taxon>Pseudomonadati</taxon>
        <taxon>Pseudomonadota</taxon>
        <taxon>Betaproteobacteria</taxon>
        <taxon>Burkholderiales</taxon>
        <taxon>Burkholderiaceae</taxon>
        <taxon>Paraburkholderia</taxon>
    </lineage>
</organism>
<dbReference type="InterPro" id="IPR023753">
    <property type="entry name" value="FAD/NAD-binding_dom"/>
</dbReference>
<accession>A0A4R8LA16</accession>
<dbReference type="Pfam" id="PF07992">
    <property type="entry name" value="Pyr_redox_2"/>
    <property type="match status" value="1"/>
</dbReference>
<dbReference type="Gene3D" id="3.50.50.60">
    <property type="entry name" value="FAD/NAD(P)-binding domain"/>
    <property type="match status" value="3"/>
</dbReference>
<feature type="domain" description="FAD/NAD(P)-binding" evidence="3">
    <location>
        <begin position="6"/>
        <end position="310"/>
    </location>
</feature>
<dbReference type="SUPFAM" id="SSF51905">
    <property type="entry name" value="FAD/NAD(P)-binding domain"/>
    <property type="match status" value="1"/>
</dbReference>
<dbReference type="InterPro" id="IPR036188">
    <property type="entry name" value="FAD/NAD-bd_sf"/>
</dbReference>
<evidence type="ECO:0000259" key="3">
    <source>
        <dbReference type="Pfam" id="PF07992"/>
    </source>
</evidence>
<dbReference type="PRINTS" id="PR00368">
    <property type="entry name" value="FADPNR"/>
</dbReference>
<dbReference type="PANTHER" id="PTHR42949">
    <property type="entry name" value="ANAEROBIC GLYCEROL-3-PHOSPHATE DEHYDROGENASE SUBUNIT B"/>
    <property type="match status" value="1"/>
</dbReference>
<dbReference type="AlphaFoldDB" id="A0A4R8LA16"/>
<name>A0A4R8LA16_9BURK</name>
<dbReference type="Proteomes" id="UP000295509">
    <property type="component" value="Unassembled WGS sequence"/>
</dbReference>
<feature type="domain" description="BFD-like [2Fe-2S]-binding" evidence="2">
    <location>
        <begin position="381"/>
        <end position="424"/>
    </location>
</feature>
<dbReference type="PRINTS" id="PR00411">
    <property type="entry name" value="PNDRDTASEI"/>
</dbReference>